<dbReference type="AlphaFoldDB" id="A0A1G6Q883"/>
<dbReference type="STRING" id="1045774.SAMN05421872_104283"/>
<accession>A0A1G6Q883</accession>
<keyword evidence="2" id="KW-1185">Reference proteome</keyword>
<dbReference type="EMBL" id="FMZM01000004">
    <property type="protein sequence ID" value="SDC87916.1"/>
    <property type="molecule type" value="Genomic_DNA"/>
</dbReference>
<organism evidence="1 2">
    <name type="scientific">Nocardioides lianchengensis</name>
    <dbReference type="NCBI Taxonomy" id="1045774"/>
    <lineage>
        <taxon>Bacteria</taxon>
        <taxon>Bacillati</taxon>
        <taxon>Actinomycetota</taxon>
        <taxon>Actinomycetes</taxon>
        <taxon>Propionibacteriales</taxon>
        <taxon>Nocardioidaceae</taxon>
        <taxon>Nocardioides</taxon>
    </lineage>
</organism>
<proteinExistence type="predicted"/>
<gene>
    <name evidence="1" type="ORF">SAMN05421872_104283</name>
</gene>
<name>A0A1G6Q883_9ACTN</name>
<sequence length="98" mass="10232">MAPRSLPALLLVGLLAVGLSGGGSAPAPATEDGYERVVRPLLVQHGCRPVGFDAVERPRAALVRTPRGRLVLVSAARGRAVYDGRRPGVLVAVCTRQP</sequence>
<dbReference type="RefSeq" id="WP_090854274.1">
    <property type="nucleotide sequence ID" value="NZ_FMZM01000004.1"/>
</dbReference>
<evidence type="ECO:0000313" key="1">
    <source>
        <dbReference type="EMBL" id="SDC87916.1"/>
    </source>
</evidence>
<dbReference type="Proteomes" id="UP000199034">
    <property type="component" value="Unassembled WGS sequence"/>
</dbReference>
<reference evidence="2" key="1">
    <citation type="submission" date="2016-10" db="EMBL/GenBank/DDBJ databases">
        <authorList>
            <person name="Varghese N."/>
            <person name="Submissions S."/>
        </authorList>
    </citation>
    <scope>NUCLEOTIDE SEQUENCE [LARGE SCALE GENOMIC DNA]</scope>
    <source>
        <strain evidence="2">CGMCC 4.6858</strain>
    </source>
</reference>
<evidence type="ECO:0000313" key="2">
    <source>
        <dbReference type="Proteomes" id="UP000199034"/>
    </source>
</evidence>
<protein>
    <submittedName>
        <fullName evidence="1">Uncharacterized protein</fullName>
    </submittedName>
</protein>